<gene>
    <name evidence="1" type="ORF">ABID41_001572</name>
</gene>
<sequence>MEAFIDAIAKVVVEDATFLGAPVQLPPRSPPAT</sequence>
<dbReference type="EMBL" id="JBEPLU010000001">
    <property type="protein sequence ID" value="MET3526477.1"/>
    <property type="molecule type" value="Genomic_DNA"/>
</dbReference>
<keyword evidence="2" id="KW-1185">Reference proteome</keyword>
<dbReference type="Proteomes" id="UP001549110">
    <property type="component" value="Unassembled WGS sequence"/>
</dbReference>
<evidence type="ECO:0000313" key="2">
    <source>
        <dbReference type="Proteomes" id="UP001549110"/>
    </source>
</evidence>
<proteinExistence type="predicted"/>
<accession>A0ABV2EHH8</accession>
<organism evidence="1 2">
    <name type="scientific">Phenylobacterium koreense</name>
    <dbReference type="NCBI Taxonomy" id="266125"/>
    <lineage>
        <taxon>Bacteria</taxon>
        <taxon>Pseudomonadati</taxon>
        <taxon>Pseudomonadota</taxon>
        <taxon>Alphaproteobacteria</taxon>
        <taxon>Caulobacterales</taxon>
        <taxon>Caulobacteraceae</taxon>
        <taxon>Phenylobacterium</taxon>
    </lineage>
</organism>
<name>A0ABV2EHH8_9CAUL</name>
<evidence type="ECO:0000313" key="1">
    <source>
        <dbReference type="EMBL" id="MET3526477.1"/>
    </source>
</evidence>
<comment type="caution">
    <text evidence="1">The sequence shown here is derived from an EMBL/GenBank/DDBJ whole genome shotgun (WGS) entry which is preliminary data.</text>
</comment>
<protein>
    <submittedName>
        <fullName evidence="1">Uncharacterized protein</fullName>
    </submittedName>
</protein>
<reference evidence="1 2" key="1">
    <citation type="submission" date="2024-06" db="EMBL/GenBank/DDBJ databases">
        <title>Genomic Encyclopedia of Type Strains, Phase IV (KMG-IV): sequencing the most valuable type-strain genomes for metagenomic binning, comparative biology and taxonomic classification.</title>
        <authorList>
            <person name="Goeker M."/>
        </authorList>
    </citation>
    <scope>NUCLEOTIDE SEQUENCE [LARGE SCALE GENOMIC DNA]</scope>
    <source>
        <strain evidence="1 2">DSM 17809</strain>
    </source>
</reference>